<feature type="chain" id="PRO_5029698791" evidence="2">
    <location>
        <begin position="19"/>
        <end position="542"/>
    </location>
</feature>
<feature type="region of interest" description="Disordered" evidence="1">
    <location>
        <begin position="308"/>
        <end position="327"/>
    </location>
</feature>
<evidence type="ECO:0000256" key="1">
    <source>
        <dbReference type="SAM" id="MobiDB-lite"/>
    </source>
</evidence>
<organism evidence="3">
    <name type="scientific">Pseudomonas syringae pv. actinidiae</name>
    <dbReference type="NCBI Taxonomy" id="103796"/>
    <lineage>
        <taxon>Bacteria</taxon>
        <taxon>Pseudomonadati</taxon>
        <taxon>Pseudomonadota</taxon>
        <taxon>Gammaproteobacteria</taxon>
        <taxon>Pseudomonadales</taxon>
        <taxon>Pseudomonadaceae</taxon>
        <taxon>Pseudomonas</taxon>
        <taxon>Pseudomonas syringae</taxon>
    </lineage>
</organism>
<sequence length="542" mass="58446">MNTWTLMFLAAFASTAHADGEPAVSDAPRTGDPLVDTVLKRNSPMTVKQQAAVEEYLRNERKSLAPQLPAGATATSPEQIIDLTDGGKTKSVTLQLGYLTSVMVVGENGAPWPIRRARAGDDSVIDVQLVEDSGAVEIHPQKPWVNTNVILYLKDRNEAIKLYVKVSADPTDGVKDSLKLIVDGVPKGSSPLLQPNRVAIDHQLMNALGQSPGKNWTTLKVSDTANLPFSVSYWLSPNRDDAIIRLRGASMVGPDWLTETRDPDGVSRVYRYRKPIPLMIRTRDAAGVEYSVALENPADILAGRDGSKTMTVKRTSPARPPMDSALPFDEPLGLVGRDRVQKINPGASGRQETSATYESFDGKGVRANRVQIVSDLSLNKDAAARLIEASHRSRPVPPVPNQPAPGVSVGTPAADKPLTTKTFSTGSSTVAASTAATKVLPPAIVPVATVVTPTAAAAPPALGVTFNVRSGGLYENLFRMTQELNWKTPLWDLGEQDKEIQGGYVISAATPQEAVAKFLEPYADPYRFNVEISPLEKKVWLH</sequence>
<feature type="region of interest" description="Disordered" evidence="1">
    <location>
        <begin position="391"/>
        <end position="424"/>
    </location>
</feature>
<evidence type="ECO:0000256" key="2">
    <source>
        <dbReference type="SAM" id="SignalP"/>
    </source>
</evidence>
<evidence type="ECO:0000313" key="3">
    <source>
        <dbReference type="EMBL" id="QOC74183.1"/>
    </source>
</evidence>
<reference evidence="3" key="1">
    <citation type="submission" date="2019-02" db="EMBL/GenBank/DDBJ databases">
        <authorList>
            <person name="Taiaroa G."/>
            <person name="Butler M."/>
            <person name="Lamont I."/>
            <person name="Black M."/>
            <person name="Poulter J."/>
            <person name="Zhao M."/>
            <person name="Poulter R."/>
        </authorList>
    </citation>
    <scope>NUCLEOTIDE SEQUENCE</scope>
    <source>
        <strain evidence="3">1215</strain>
        <plasmid evidence="3">pMG4_1215</plasmid>
    </source>
</reference>
<accession>A0A7L7TJV6</accession>
<dbReference type="InterPro" id="IPR022073">
    <property type="entry name" value="T4BSS_DotH_IcmK"/>
</dbReference>
<name>A0A7L7TJV6_PSESF</name>
<feature type="signal peptide" evidence="2">
    <location>
        <begin position="1"/>
        <end position="18"/>
    </location>
</feature>
<dbReference type="Pfam" id="PF12293">
    <property type="entry name" value="T4BSS_DotH_IcmK"/>
    <property type="match status" value="1"/>
</dbReference>
<geneLocation type="plasmid" evidence="3">
    <name>pMG4_1215</name>
</geneLocation>
<keyword evidence="2" id="KW-0732">Signal</keyword>
<protein>
    <submittedName>
        <fullName evidence="3">DotH</fullName>
    </submittedName>
</protein>
<proteinExistence type="predicted"/>
<dbReference type="AlphaFoldDB" id="A0A7L7TJV6"/>
<dbReference type="EMBL" id="MK569690">
    <property type="protein sequence ID" value="QOC74183.1"/>
    <property type="molecule type" value="Genomic_DNA"/>
</dbReference>
<keyword evidence="3" id="KW-0614">Plasmid</keyword>